<evidence type="ECO:0000256" key="1">
    <source>
        <dbReference type="ARBA" id="ARBA00004141"/>
    </source>
</evidence>
<dbReference type="InterPro" id="IPR001694">
    <property type="entry name" value="NADH_UbQ_OxRdtase_su1/FPO"/>
</dbReference>
<feature type="transmembrane region" description="Helical" evidence="8">
    <location>
        <begin position="103"/>
        <end position="121"/>
    </location>
</feature>
<evidence type="ECO:0000313" key="10">
    <source>
        <dbReference type="EMBL" id="KAK7375830.1"/>
    </source>
</evidence>
<reference evidence="10 11" key="1">
    <citation type="submission" date="2024-01" db="EMBL/GenBank/DDBJ databases">
        <title>The genomes of 5 underutilized Papilionoideae crops provide insights into root nodulation and disease resistanc.</title>
        <authorList>
            <person name="Jiang F."/>
        </authorList>
    </citation>
    <scope>NUCLEOTIDE SEQUENCE [LARGE SCALE GENOMIC DNA]</scope>
    <source>
        <strain evidence="10">DUOXIRENSHENG_FW03</strain>
        <tissue evidence="10">Leaves</tissue>
    </source>
</reference>
<keyword evidence="4 8" id="KW-1133">Transmembrane helix</keyword>
<protein>
    <recommendedName>
        <fullName evidence="12">NADH-ubiquinone oxidoreductase chain 1</fullName>
    </recommendedName>
</protein>
<dbReference type="GO" id="GO:0005886">
    <property type="term" value="C:plasma membrane"/>
    <property type="evidence" value="ECO:0007669"/>
    <property type="project" value="UniProtKB-SubCell"/>
</dbReference>
<dbReference type="PANTHER" id="PTHR11432:SF3">
    <property type="entry name" value="NADH-UBIQUINONE OXIDOREDUCTASE CHAIN 1"/>
    <property type="match status" value="1"/>
</dbReference>
<evidence type="ECO:0000256" key="9">
    <source>
        <dbReference type="SAM" id="SignalP"/>
    </source>
</evidence>
<evidence type="ECO:0008006" key="12">
    <source>
        <dbReference type="Google" id="ProtNLM"/>
    </source>
</evidence>
<keyword evidence="3 6" id="KW-0812">Transmembrane</keyword>
<evidence type="ECO:0000256" key="8">
    <source>
        <dbReference type="SAM" id="Phobius"/>
    </source>
</evidence>
<proteinExistence type="inferred from homology"/>
<dbReference type="GO" id="GO:0003954">
    <property type="term" value="F:NADH dehydrogenase activity"/>
    <property type="evidence" value="ECO:0007669"/>
    <property type="project" value="TreeGrafter"/>
</dbReference>
<dbReference type="PANTHER" id="PTHR11432">
    <property type="entry name" value="NADH DEHYDROGENASE SUBUNIT 1"/>
    <property type="match status" value="1"/>
</dbReference>
<dbReference type="GO" id="GO:0009060">
    <property type="term" value="P:aerobic respiration"/>
    <property type="evidence" value="ECO:0007669"/>
    <property type="project" value="TreeGrafter"/>
</dbReference>
<dbReference type="Proteomes" id="UP001386955">
    <property type="component" value="Unassembled WGS sequence"/>
</dbReference>
<evidence type="ECO:0000256" key="4">
    <source>
        <dbReference type="ARBA" id="ARBA00022989"/>
    </source>
</evidence>
<evidence type="ECO:0000313" key="11">
    <source>
        <dbReference type="Proteomes" id="UP001386955"/>
    </source>
</evidence>
<dbReference type="EMBL" id="JAYMYS010000040">
    <property type="protein sequence ID" value="KAK7375830.1"/>
    <property type="molecule type" value="Genomic_DNA"/>
</dbReference>
<dbReference type="AlphaFoldDB" id="A0AAN9RGV4"/>
<evidence type="ECO:0000256" key="6">
    <source>
        <dbReference type="RuleBase" id="RU000471"/>
    </source>
</evidence>
<keyword evidence="6" id="KW-0520">NAD</keyword>
<accession>A0AAN9RGV4</accession>
<keyword evidence="5 8" id="KW-0472">Membrane</keyword>
<keyword evidence="9" id="KW-0732">Signal</keyword>
<sequence length="163" mass="18165">MPSSFIHFLLVAAASAPARYGRRGQSNTKQARKALSILLVKPKLIKNESANEQENGKGVIPPPIRPDERSTELHPYSPGPCTSLSPGGWPPILDLPIFKRIPGSIWFSIKVILFLFLYIWVRAAFPRYRYDQLMGLGRKVFLPLSLARVVAVSGVSVTFPWLP</sequence>
<comment type="caution">
    <text evidence="10">The sequence shown here is derived from an EMBL/GenBank/DDBJ whole genome shotgun (WGS) entry which is preliminary data.</text>
</comment>
<keyword evidence="11" id="KW-1185">Reference proteome</keyword>
<feature type="region of interest" description="Disordered" evidence="7">
    <location>
        <begin position="50"/>
        <end position="72"/>
    </location>
</feature>
<feature type="chain" id="PRO_5042871729" description="NADH-ubiquinone oxidoreductase chain 1" evidence="9">
    <location>
        <begin position="22"/>
        <end position="163"/>
    </location>
</feature>
<name>A0AAN9RGV4_PSOTE</name>
<gene>
    <name evidence="10" type="ORF">VNO78_35142</name>
</gene>
<dbReference type="Pfam" id="PF00146">
    <property type="entry name" value="NADHdh"/>
    <property type="match status" value="1"/>
</dbReference>
<comment type="subcellular location">
    <subcellularLocation>
        <location evidence="6">Cell membrane</location>
        <topology evidence="6">Multi-pass membrane protein</topology>
    </subcellularLocation>
    <subcellularLocation>
        <location evidence="1">Membrane</location>
        <topology evidence="1">Multi-pass membrane protein</topology>
    </subcellularLocation>
</comment>
<feature type="transmembrane region" description="Helical" evidence="8">
    <location>
        <begin position="141"/>
        <end position="162"/>
    </location>
</feature>
<comment type="similarity">
    <text evidence="2 6">Belongs to the complex I subunit 1 family.</text>
</comment>
<organism evidence="10 11">
    <name type="scientific">Psophocarpus tetragonolobus</name>
    <name type="common">Winged bean</name>
    <name type="synonym">Dolichos tetragonolobus</name>
    <dbReference type="NCBI Taxonomy" id="3891"/>
    <lineage>
        <taxon>Eukaryota</taxon>
        <taxon>Viridiplantae</taxon>
        <taxon>Streptophyta</taxon>
        <taxon>Embryophyta</taxon>
        <taxon>Tracheophyta</taxon>
        <taxon>Spermatophyta</taxon>
        <taxon>Magnoliopsida</taxon>
        <taxon>eudicotyledons</taxon>
        <taxon>Gunneridae</taxon>
        <taxon>Pentapetalae</taxon>
        <taxon>rosids</taxon>
        <taxon>fabids</taxon>
        <taxon>Fabales</taxon>
        <taxon>Fabaceae</taxon>
        <taxon>Papilionoideae</taxon>
        <taxon>50 kb inversion clade</taxon>
        <taxon>NPAAA clade</taxon>
        <taxon>indigoferoid/millettioid clade</taxon>
        <taxon>Phaseoleae</taxon>
        <taxon>Psophocarpus</taxon>
    </lineage>
</organism>
<evidence type="ECO:0000256" key="2">
    <source>
        <dbReference type="ARBA" id="ARBA00010535"/>
    </source>
</evidence>
<evidence type="ECO:0000256" key="3">
    <source>
        <dbReference type="ARBA" id="ARBA00022692"/>
    </source>
</evidence>
<feature type="signal peptide" evidence="9">
    <location>
        <begin position="1"/>
        <end position="21"/>
    </location>
</feature>
<evidence type="ECO:0000256" key="7">
    <source>
        <dbReference type="SAM" id="MobiDB-lite"/>
    </source>
</evidence>
<evidence type="ECO:0000256" key="5">
    <source>
        <dbReference type="ARBA" id="ARBA00023136"/>
    </source>
</evidence>